<dbReference type="PROSITE" id="PS51830">
    <property type="entry name" value="FIIND"/>
    <property type="match status" value="1"/>
</dbReference>
<dbReference type="GO" id="GO:0045087">
    <property type="term" value="P:innate immune response"/>
    <property type="evidence" value="ECO:0007669"/>
    <property type="project" value="UniProtKB-KW"/>
</dbReference>
<feature type="domain" description="Pyrin" evidence="7">
    <location>
        <begin position="101"/>
        <end position="164"/>
    </location>
</feature>
<dbReference type="InterPro" id="IPR011029">
    <property type="entry name" value="DEATH-like_dom_sf"/>
</dbReference>
<dbReference type="PANTHER" id="PTHR46985:SF2">
    <property type="entry name" value="APOPTOSIS-ASSOCIATED SPECK-LIKE PROTEIN CONTAINING A CARD"/>
    <property type="match status" value="1"/>
</dbReference>
<dbReference type="CDD" id="cd08321">
    <property type="entry name" value="Pyrin_ASC-like"/>
    <property type="match status" value="1"/>
</dbReference>
<dbReference type="InterPro" id="IPR004020">
    <property type="entry name" value="DAPIN"/>
</dbReference>
<dbReference type="Pfam" id="PF02758">
    <property type="entry name" value="PYRIN"/>
    <property type="match status" value="12"/>
</dbReference>
<protein>
    <submittedName>
        <fullName evidence="10">Uncharacterized protein LOC117536366</fullName>
    </submittedName>
</protein>
<dbReference type="InterPro" id="IPR051249">
    <property type="entry name" value="NLRP_Inflammasome"/>
</dbReference>
<accession>A0A6P8TH38</accession>
<comment type="subcellular location">
    <subcellularLocation>
        <location evidence="1">Cytoplasm</location>
        <location evidence="1">Cytosol</location>
    </subcellularLocation>
</comment>
<evidence type="ECO:0000259" key="8">
    <source>
        <dbReference type="PROSITE" id="PS51830"/>
    </source>
</evidence>
<proteinExistence type="predicted"/>
<feature type="domain" description="Pyrin" evidence="7">
    <location>
        <begin position="1165"/>
        <end position="1220"/>
    </location>
</feature>
<feature type="domain" description="Pyrin" evidence="7">
    <location>
        <begin position="1550"/>
        <end position="1645"/>
    </location>
</feature>
<keyword evidence="3" id="KW-0399">Innate immunity</keyword>
<reference evidence="10" key="1">
    <citation type="submission" date="2025-08" db="UniProtKB">
        <authorList>
            <consortium name="RefSeq"/>
        </authorList>
    </citation>
    <scope>IDENTIFICATION</scope>
</reference>
<evidence type="ECO:0000259" key="7">
    <source>
        <dbReference type="PROSITE" id="PS50824"/>
    </source>
</evidence>
<dbReference type="Pfam" id="PF13553">
    <property type="entry name" value="FIIND"/>
    <property type="match status" value="1"/>
</dbReference>
<keyword evidence="9" id="KW-1185">Reference proteome</keyword>
<keyword evidence="5" id="KW-0395">Inflammatory response</keyword>
<keyword evidence="4" id="KW-0391">Immunity</keyword>
<dbReference type="GO" id="GO:0005829">
    <property type="term" value="C:cytosol"/>
    <property type="evidence" value="ECO:0007669"/>
    <property type="project" value="UniProtKB-SubCell"/>
</dbReference>
<feature type="domain" description="Pyrin" evidence="7">
    <location>
        <begin position="952"/>
        <end position="1041"/>
    </location>
</feature>
<evidence type="ECO:0000256" key="4">
    <source>
        <dbReference type="ARBA" id="ARBA00022859"/>
    </source>
</evidence>
<evidence type="ECO:0000256" key="2">
    <source>
        <dbReference type="ARBA" id="ARBA00022490"/>
    </source>
</evidence>
<dbReference type="Pfam" id="PF23679">
    <property type="entry name" value="UPA-FIIND"/>
    <property type="match status" value="1"/>
</dbReference>
<sequence length="1650" mass="190656">MMEEVLFVDKHHIALVQRVKNIEPILDGLLSYKVIKREHYEEILSLHGPREKMRALLSGPLRVCGPGGKEIFYKLLREHESHLLDDLCDDSEKYKKNKKDMEVESMMAQKRLLESLNDLSSDELNQFKSLIELEESFPLILRGRLKAANTDETVDLMVKTFSGKCVNMIKTVLKKMNRTDLVQRLSDISSGTKEEPLPSLIQSVETMASVIELLLETLKDLSDQDLESFKRVLNQILSDRGYPDISSRWHMMRDRQNMVFYLVQDHSQHRLLEMTTEAFEKMNRTDLVQRLSQSSSGPKKAQRPAVIQKVATMAAVKHLLLETLNDLRNKDLEKFKQTLDLIVSKKKPGYVSCRSSPSRAQTVKQIIQIFGQQCVEITMEVLKNINRNDLRQRLTKPSSELKEMYSVDEHRPAQSEGVQIAAVKPILLKTLKDLSDHELDRFQWLLPFTYFQKSIYFCYGYPNWTESALQLVDQMIETCGPQSVEVTREVLMDLDRTDLVERLSETILRLKEKWLPSLIQRVETMASVIELLLETLKGLSDQDLKSFKRVLIEIISGKGYPDISPRWHRMIDRQDMVFYLVQDHSQHRLLEMTTEAFEKMNRTDLVQRLSQSSSGPKKAQRPAVIQKVATMAAVKHLLLETLNDLRNEDLEKFKQTLDLIISKKKPRYFPVIWGSSPGRAQTVEKIIEIFGQQCVEITMEVLKDINRTDLRQRFTNLELKEMYSVDEHRPAQSEGAPIAAMKEILKTLKDLSGDERYRFKWYLPFTYFQKSISSFQGYPNWTESASQLVDQMVETCGPQSVEVTREVLMDLNRTDLAERLSETILRLKEKWLPSLIQRVETMASVIELLLETLKDLSDQDLQSFKMVLSQILPDKDYPDISSRWLMMRDRQDMVFYWVQDHSQHRLLEMTTEAFEKMNRTDLVQRLSQSSSGPKKKHSEAQRPAGIQKVATMAAVKHLLLETLYDLRNEDLEKFKQTLDLIVSKKKPRYFFLILSSSTSRAQIVEEIIQIFGQQCVEITMEVLKDINRTDLRQRLRKPSSELKEMYSVDEHRPAQSEGAQIAAEKPILLETLKDLSVPERYRFQWLLPFTYFQKSISYLSYGYPNWAERTLQLVDHMVETCGPQSVEVTREVLMDMDRTDLAERLSETILRLKDKHPSDPPKEEVTVTSLEEKLLETLEDLSHGELEKFKRGLQRISSQRLETAGRVEIVDLMVEIYGQQSMEVTMEILEKMKEDYGLEQKLSNITLGSKGASRSLDLEGIGKMTKDSSGWTKLEPEVNSTDEDEASTYSLKSEAGNFECSVSGLRWVCQDKVSFKYQFCSSEEPMKRMEMMRYMPAGPLIDITVISGKLFEVYLPHWICIDDIPEILQKFAVLHIDDCGDVVETVSEVTSSHVKLCEPVFSLRAVLMKMVNLCIPPKIRCNVLIYSKAYASCTVLHVYLTPLDPALKETIDKKKKDFRFIEKPRPNEGLTLHQDFNLTADITTDKIFPEKITLTNDSQEKQHPIFFDVGFENPDSNFHLTLSQLNNGEPQLPPVWSCVIRKVEHSSDEMPGVASITTTKERLLKMLEDLGQEEFNRFKWFLQYSDVLAGLPRISCSQLENSNRLDLVDLMSQTYSQKSLEVTKKIFQKINRNDLVQKLSDIGSESKAEG</sequence>
<dbReference type="Gene3D" id="1.10.533.10">
    <property type="entry name" value="Death Domain, Fas"/>
    <property type="match status" value="13"/>
</dbReference>
<dbReference type="InterPro" id="IPR025307">
    <property type="entry name" value="FIIND_dom"/>
</dbReference>
<dbReference type="Proteomes" id="UP000515161">
    <property type="component" value="Unplaced"/>
</dbReference>
<dbReference type="RefSeq" id="XP_034057097.1">
    <property type="nucleotide sequence ID" value="XM_034201206.1"/>
</dbReference>
<dbReference type="GO" id="GO:0042981">
    <property type="term" value="P:regulation of apoptotic process"/>
    <property type="evidence" value="ECO:0007669"/>
    <property type="project" value="InterPro"/>
</dbReference>
<keyword evidence="2" id="KW-0963">Cytoplasm</keyword>
<feature type="domain" description="Pyrin" evidence="7">
    <location>
        <begin position="207"/>
        <end position="297"/>
    </location>
</feature>
<dbReference type="PROSITE" id="PS50209">
    <property type="entry name" value="CARD"/>
    <property type="match status" value="1"/>
</dbReference>
<evidence type="ECO:0000256" key="1">
    <source>
        <dbReference type="ARBA" id="ARBA00004514"/>
    </source>
</evidence>
<evidence type="ECO:0000313" key="10">
    <source>
        <dbReference type="RefSeq" id="XP_034057097.1"/>
    </source>
</evidence>
<organism evidence="9 10">
    <name type="scientific">Gymnodraco acuticeps</name>
    <name type="common">Antarctic dragonfish</name>
    <dbReference type="NCBI Taxonomy" id="8218"/>
    <lineage>
        <taxon>Eukaryota</taxon>
        <taxon>Metazoa</taxon>
        <taxon>Chordata</taxon>
        <taxon>Craniata</taxon>
        <taxon>Vertebrata</taxon>
        <taxon>Euteleostomi</taxon>
        <taxon>Actinopterygii</taxon>
        <taxon>Neopterygii</taxon>
        <taxon>Teleostei</taxon>
        <taxon>Neoteleostei</taxon>
        <taxon>Acanthomorphata</taxon>
        <taxon>Eupercaria</taxon>
        <taxon>Perciformes</taxon>
        <taxon>Notothenioidei</taxon>
        <taxon>Bathydraconidae</taxon>
        <taxon>Gymnodraco</taxon>
    </lineage>
</organism>
<feature type="domain" description="CARD" evidence="6">
    <location>
        <begin position="1"/>
        <end position="91"/>
    </location>
</feature>
<feature type="domain" description="Pyrin" evidence="7">
    <location>
        <begin position="525"/>
        <end position="615"/>
    </location>
</feature>
<feature type="domain" description="Pyrin" evidence="7">
    <location>
        <begin position="842"/>
        <end position="932"/>
    </location>
</feature>
<dbReference type="SMART" id="SM01289">
    <property type="entry name" value="PYRIN"/>
    <property type="match status" value="12"/>
</dbReference>
<dbReference type="PANTHER" id="PTHR46985">
    <property type="entry name" value="NACHT, LRR AND PYD DOMAINS-CONTAINING PROTEIN 1"/>
    <property type="match status" value="1"/>
</dbReference>
<dbReference type="GeneID" id="117536366"/>
<evidence type="ECO:0000259" key="6">
    <source>
        <dbReference type="PROSITE" id="PS50209"/>
    </source>
</evidence>
<dbReference type="InterPro" id="IPR001315">
    <property type="entry name" value="CARD"/>
</dbReference>
<name>A0A6P8TH38_GYMAC</name>
<gene>
    <name evidence="10" type="primary">LOC117536366</name>
</gene>
<dbReference type="Pfam" id="PF00619">
    <property type="entry name" value="CARD"/>
    <property type="match status" value="1"/>
</dbReference>
<evidence type="ECO:0000256" key="3">
    <source>
        <dbReference type="ARBA" id="ARBA00022588"/>
    </source>
</evidence>
<dbReference type="PROSITE" id="PS50824">
    <property type="entry name" value="DAPIN"/>
    <property type="match status" value="7"/>
</dbReference>
<evidence type="ECO:0000256" key="5">
    <source>
        <dbReference type="ARBA" id="ARBA00023198"/>
    </source>
</evidence>
<dbReference type="KEGG" id="gacu:117536366"/>
<dbReference type="GO" id="GO:0006954">
    <property type="term" value="P:inflammatory response"/>
    <property type="evidence" value="ECO:0007669"/>
    <property type="project" value="UniProtKB-KW"/>
</dbReference>
<dbReference type="InParanoid" id="A0A6P8TH38"/>
<evidence type="ECO:0000313" key="9">
    <source>
        <dbReference type="Proteomes" id="UP000515161"/>
    </source>
</evidence>
<dbReference type="OrthoDB" id="8869108at2759"/>
<dbReference type="SUPFAM" id="SSF47986">
    <property type="entry name" value="DEATH domain"/>
    <property type="match status" value="13"/>
</dbReference>
<feature type="domain" description="FIIND" evidence="8">
    <location>
        <begin position="1267"/>
        <end position="1554"/>
    </location>
</feature>